<dbReference type="InterPro" id="IPR025368">
    <property type="entry name" value="DUF4272"/>
</dbReference>
<evidence type="ECO:0000313" key="3">
    <source>
        <dbReference type="Proteomes" id="UP000324479"/>
    </source>
</evidence>
<comment type="caution">
    <text evidence="2">The sequence shown here is derived from an EMBL/GenBank/DDBJ whole genome shotgun (WGS) entry which is preliminary data.</text>
</comment>
<dbReference type="Pfam" id="PF14094">
    <property type="entry name" value="DUF4272"/>
    <property type="match status" value="1"/>
</dbReference>
<reference evidence="2 3" key="1">
    <citation type="submission" date="2019-08" db="EMBL/GenBank/DDBJ databases">
        <authorList>
            <person name="Dhanesh K."/>
            <person name="Kumar G."/>
            <person name="Sasikala C."/>
            <person name="Venkata Ramana C."/>
        </authorList>
    </citation>
    <scope>NUCLEOTIDE SEQUENCE [LARGE SCALE GENOMIC DNA]</scope>
    <source>
        <strain evidence="2 3">JC645</strain>
    </source>
</reference>
<proteinExistence type="predicted"/>
<evidence type="ECO:0000256" key="1">
    <source>
        <dbReference type="SAM" id="MobiDB-lite"/>
    </source>
</evidence>
<protein>
    <submittedName>
        <fullName evidence="2">DUF4272 domain-containing protein</fullName>
    </submittedName>
</protein>
<gene>
    <name evidence="2" type="ORF">FYK55_02235</name>
</gene>
<name>A0A5M6DLZ1_9BACT</name>
<dbReference type="AlphaFoldDB" id="A0A5M6DLZ1"/>
<dbReference type="EMBL" id="VWOX01000001">
    <property type="protein sequence ID" value="KAA5547239.1"/>
    <property type="molecule type" value="Genomic_DNA"/>
</dbReference>
<sequence length="342" mass="38443">MPVEIFAYCTHRQPPPIEFPHEPVFIRDDATPGFSDHLIKLVTDLFESAGESISPALYALCRHVQRTNVLVAFKVDGEHLEAIAPWAWDSNAILFLPDRSIRDPNGAKLYDPDSQGPDPDAQIPFLPDARQRKAQSELQLRNRLINTPETLPPVVSELEVTMRPPDEVAWRMLALFIVAVRAESLASGKPIPTEALREKSPLAFQGLSPWEQQFLQSESPDSQDVVAAGWRYEALAALQWACQLQPTLPFPDAICDVPETARRMIAQSERELIESIQLRPTDQILDGLDLNFRLLWAAREAIQKQQTPPAGLEGGVITERQHALNWLTCFEHADWDDVDIPS</sequence>
<feature type="region of interest" description="Disordered" evidence="1">
    <location>
        <begin position="105"/>
        <end position="125"/>
    </location>
</feature>
<organism evidence="2 3">
    <name type="scientific">Roseiconus nitratireducens</name>
    <dbReference type="NCBI Taxonomy" id="2605748"/>
    <lineage>
        <taxon>Bacteria</taxon>
        <taxon>Pseudomonadati</taxon>
        <taxon>Planctomycetota</taxon>
        <taxon>Planctomycetia</taxon>
        <taxon>Pirellulales</taxon>
        <taxon>Pirellulaceae</taxon>
        <taxon>Roseiconus</taxon>
    </lineage>
</organism>
<accession>A0A5M6DLZ1</accession>
<evidence type="ECO:0000313" key="2">
    <source>
        <dbReference type="EMBL" id="KAA5547239.1"/>
    </source>
</evidence>
<dbReference type="Proteomes" id="UP000324479">
    <property type="component" value="Unassembled WGS sequence"/>
</dbReference>
<dbReference type="RefSeq" id="WP_150074393.1">
    <property type="nucleotide sequence ID" value="NZ_VWOX01000001.1"/>
</dbReference>
<keyword evidence="3" id="KW-1185">Reference proteome</keyword>